<gene>
    <name evidence="9" type="ORF">GEV33_000001</name>
</gene>
<evidence type="ECO:0000256" key="1">
    <source>
        <dbReference type="ARBA" id="ARBA00004651"/>
    </source>
</evidence>
<evidence type="ECO:0000313" key="10">
    <source>
        <dbReference type="Proteomes" id="UP000719412"/>
    </source>
</evidence>
<dbReference type="GO" id="GO:0005886">
    <property type="term" value="C:plasma membrane"/>
    <property type="evidence" value="ECO:0007669"/>
    <property type="project" value="UniProtKB-SubCell"/>
</dbReference>
<reference evidence="9" key="1">
    <citation type="journal article" date="2020" name="J Insects Food Feed">
        <title>The yellow mealworm (Tenebrio molitor) genome: a resource for the emerging insects as food and feed industry.</title>
        <authorList>
            <person name="Eriksson T."/>
            <person name="Andere A."/>
            <person name="Kelstrup H."/>
            <person name="Emery V."/>
            <person name="Picard C."/>
        </authorList>
    </citation>
    <scope>NUCLEOTIDE SEQUENCE</scope>
    <source>
        <strain evidence="9">Stoneville</strain>
        <tissue evidence="9">Whole head</tissue>
    </source>
</reference>
<dbReference type="GO" id="GO:0030424">
    <property type="term" value="C:axon"/>
    <property type="evidence" value="ECO:0007669"/>
    <property type="project" value="TreeGrafter"/>
</dbReference>
<dbReference type="InterPro" id="IPR013604">
    <property type="entry name" value="7TM_chemorcpt"/>
</dbReference>
<evidence type="ECO:0000256" key="2">
    <source>
        <dbReference type="ARBA" id="ARBA00022475"/>
    </source>
</evidence>
<dbReference type="GO" id="GO:0007635">
    <property type="term" value="P:chemosensory behavior"/>
    <property type="evidence" value="ECO:0007669"/>
    <property type="project" value="TreeGrafter"/>
</dbReference>
<proteinExistence type="inferred from homology"/>
<keyword evidence="6 8" id="KW-0675">Receptor</keyword>
<feature type="transmembrane region" description="Helical" evidence="8">
    <location>
        <begin position="116"/>
        <end position="137"/>
    </location>
</feature>
<keyword evidence="3 8" id="KW-0812">Transmembrane</keyword>
<organism evidence="9 10">
    <name type="scientific">Tenebrio molitor</name>
    <name type="common">Yellow mealworm beetle</name>
    <dbReference type="NCBI Taxonomy" id="7067"/>
    <lineage>
        <taxon>Eukaryota</taxon>
        <taxon>Metazoa</taxon>
        <taxon>Ecdysozoa</taxon>
        <taxon>Arthropoda</taxon>
        <taxon>Hexapoda</taxon>
        <taxon>Insecta</taxon>
        <taxon>Pterygota</taxon>
        <taxon>Neoptera</taxon>
        <taxon>Endopterygota</taxon>
        <taxon>Coleoptera</taxon>
        <taxon>Polyphaga</taxon>
        <taxon>Cucujiformia</taxon>
        <taxon>Tenebrionidae</taxon>
        <taxon>Tenebrio</taxon>
    </lineage>
</organism>
<dbReference type="PANTHER" id="PTHR21143:SF104">
    <property type="entry name" value="GUSTATORY RECEPTOR 8A-RELATED"/>
    <property type="match status" value="1"/>
</dbReference>
<evidence type="ECO:0000256" key="7">
    <source>
        <dbReference type="ARBA" id="ARBA00023224"/>
    </source>
</evidence>
<keyword evidence="5 8" id="KW-0472">Membrane</keyword>
<evidence type="ECO:0000256" key="6">
    <source>
        <dbReference type="ARBA" id="ARBA00023170"/>
    </source>
</evidence>
<accession>A0A8J6HQ09</accession>
<dbReference type="GO" id="GO:0008049">
    <property type="term" value="P:male courtship behavior"/>
    <property type="evidence" value="ECO:0007669"/>
    <property type="project" value="TreeGrafter"/>
</dbReference>
<evidence type="ECO:0000256" key="8">
    <source>
        <dbReference type="RuleBase" id="RU363108"/>
    </source>
</evidence>
<dbReference type="EMBL" id="JABDTM020000012">
    <property type="protein sequence ID" value="KAH0822790.1"/>
    <property type="molecule type" value="Genomic_DNA"/>
</dbReference>
<evidence type="ECO:0000313" key="9">
    <source>
        <dbReference type="EMBL" id="KAH0822790.1"/>
    </source>
</evidence>
<feature type="transmembrane region" description="Helical" evidence="8">
    <location>
        <begin position="34"/>
        <end position="53"/>
    </location>
</feature>
<reference evidence="9" key="2">
    <citation type="submission" date="2021-08" db="EMBL/GenBank/DDBJ databases">
        <authorList>
            <person name="Eriksson T."/>
        </authorList>
    </citation>
    <scope>NUCLEOTIDE SEQUENCE</scope>
    <source>
        <strain evidence="9">Stoneville</strain>
        <tissue evidence="9">Whole head</tissue>
    </source>
</reference>
<name>A0A8J6HQ09_TENMO</name>
<dbReference type="Pfam" id="PF08395">
    <property type="entry name" value="7tm_7"/>
    <property type="match status" value="1"/>
</dbReference>
<dbReference type="GO" id="GO:0050909">
    <property type="term" value="P:sensory perception of taste"/>
    <property type="evidence" value="ECO:0007669"/>
    <property type="project" value="InterPro"/>
</dbReference>
<keyword evidence="7 8" id="KW-0807">Transducer</keyword>
<comment type="similarity">
    <text evidence="8">Belongs to the insect chemoreceptor superfamily. Gustatory receptor (GR) family.</text>
</comment>
<dbReference type="GO" id="GO:0030425">
    <property type="term" value="C:dendrite"/>
    <property type="evidence" value="ECO:0007669"/>
    <property type="project" value="TreeGrafter"/>
</dbReference>
<feature type="transmembrane region" description="Helical" evidence="8">
    <location>
        <begin position="267"/>
        <end position="285"/>
    </location>
</feature>
<dbReference type="Proteomes" id="UP000719412">
    <property type="component" value="Unassembled WGS sequence"/>
</dbReference>
<dbReference type="PANTHER" id="PTHR21143">
    <property type="entry name" value="INVERTEBRATE GUSTATORY RECEPTOR"/>
    <property type="match status" value="1"/>
</dbReference>
<sequence>MDLEIIDTIFTFGKFVALTPSSTNNHNPHCLQKLYEICIYVLYVVGFIVSAYAKSPVYQALTFVQFVLATLCELNQFCYIFYILVVVMRLRRTSWFRLVKSLAAVHSAPKTLPLKLVFVASQLVYCCLTFFGVYAYIAHAGLNVAAFYIGEFYQHYAQFFYLIFTTILLILLLSRYERLSETLSQLIRVRSQLNSKQVVDILQKIKNSVFTLKEGVEGFNDIFGWSILFTIFYCVSGTLVYIDTVIKHNEIWEGRNALVFYHDLCRILISWVGILSTIFLCDSILKKCNEILAKAYRLEVKLTSYEIEEIQVFIDAVLHNRPEFRAARFFSIDRSTLFSVLNSLTTFLLVMIQFKQM</sequence>
<keyword evidence="4 8" id="KW-1133">Transmembrane helix</keyword>
<evidence type="ECO:0000256" key="4">
    <source>
        <dbReference type="ARBA" id="ARBA00022989"/>
    </source>
</evidence>
<protein>
    <recommendedName>
        <fullName evidence="8">Gustatory receptor</fullName>
    </recommendedName>
</protein>
<evidence type="ECO:0000256" key="5">
    <source>
        <dbReference type="ARBA" id="ARBA00023136"/>
    </source>
</evidence>
<comment type="subcellular location">
    <subcellularLocation>
        <location evidence="1 8">Cell membrane</location>
        <topology evidence="1 8">Multi-pass membrane protein</topology>
    </subcellularLocation>
</comment>
<dbReference type="GO" id="GO:0043025">
    <property type="term" value="C:neuronal cell body"/>
    <property type="evidence" value="ECO:0007669"/>
    <property type="project" value="TreeGrafter"/>
</dbReference>
<feature type="transmembrane region" description="Helical" evidence="8">
    <location>
        <begin position="157"/>
        <end position="176"/>
    </location>
</feature>
<feature type="transmembrane region" description="Helical" evidence="8">
    <location>
        <begin position="335"/>
        <end position="354"/>
    </location>
</feature>
<feature type="transmembrane region" description="Helical" evidence="8">
    <location>
        <begin position="222"/>
        <end position="242"/>
    </location>
</feature>
<feature type="transmembrane region" description="Helical" evidence="8">
    <location>
        <begin position="65"/>
        <end position="87"/>
    </location>
</feature>
<dbReference type="AlphaFoldDB" id="A0A8J6HQ09"/>
<dbReference type="GO" id="GO:0007165">
    <property type="term" value="P:signal transduction"/>
    <property type="evidence" value="ECO:0007669"/>
    <property type="project" value="UniProtKB-KW"/>
</dbReference>
<keyword evidence="10" id="KW-1185">Reference proteome</keyword>
<comment type="caution">
    <text evidence="9">The sequence shown here is derived from an EMBL/GenBank/DDBJ whole genome shotgun (WGS) entry which is preliminary data.</text>
</comment>
<comment type="function">
    <text evidence="8">Gustatory receptor which mediates acceptance or avoidance behavior, depending on its substrates.</text>
</comment>
<keyword evidence="2 8" id="KW-1003">Cell membrane</keyword>
<evidence type="ECO:0000256" key="3">
    <source>
        <dbReference type="ARBA" id="ARBA00022692"/>
    </source>
</evidence>